<feature type="region of interest" description="Disordered" evidence="3">
    <location>
        <begin position="265"/>
        <end position="302"/>
    </location>
</feature>
<dbReference type="InterPro" id="IPR000462">
    <property type="entry name" value="CDP-OH_P_trans"/>
</dbReference>
<feature type="compositionally biased region" description="Low complexity" evidence="3">
    <location>
        <begin position="289"/>
        <end position="302"/>
    </location>
</feature>
<feature type="transmembrane region" description="Helical" evidence="4">
    <location>
        <begin position="161"/>
        <end position="188"/>
    </location>
</feature>
<keyword evidence="4" id="KW-0472">Membrane</keyword>
<dbReference type="EMBL" id="JBHMAJ010000001">
    <property type="protein sequence ID" value="MFB9822685.1"/>
    <property type="molecule type" value="Genomic_DNA"/>
</dbReference>
<reference evidence="5" key="1">
    <citation type="submission" date="2024-09" db="EMBL/GenBank/DDBJ databases">
        <authorList>
            <person name="Sun Q."/>
        </authorList>
    </citation>
    <scope>NUCLEOTIDE SEQUENCE [LARGE SCALE GENOMIC DNA]</scope>
    <source>
        <strain evidence="5">JCM 31273</strain>
    </source>
</reference>
<evidence type="ECO:0000256" key="2">
    <source>
        <dbReference type="RuleBase" id="RU003750"/>
    </source>
</evidence>
<dbReference type="GO" id="GO:0016740">
    <property type="term" value="F:transferase activity"/>
    <property type="evidence" value="ECO:0007669"/>
    <property type="project" value="UniProtKB-KW"/>
</dbReference>
<protein>
    <submittedName>
        <fullName evidence="5">CDP-alcohol phosphatidyltransferase family protein</fullName>
        <ecNumber evidence="5">2.7.8.-</ecNumber>
    </submittedName>
</protein>
<keyword evidence="4" id="KW-0812">Transmembrane</keyword>
<feature type="transmembrane region" description="Helical" evidence="4">
    <location>
        <begin position="24"/>
        <end position="44"/>
    </location>
</feature>
<proteinExistence type="inferred from homology"/>
<dbReference type="RefSeq" id="WP_222921796.1">
    <property type="nucleotide sequence ID" value="NZ_CP082286.1"/>
</dbReference>
<evidence type="ECO:0000313" key="5">
    <source>
        <dbReference type="EMBL" id="MFB9822685.1"/>
    </source>
</evidence>
<feature type="compositionally biased region" description="Acidic residues" evidence="3">
    <location>
        <begin position="270"/>
        <end position="288"/>
    </location>
</feature>
<dbReference type="InterPro" id="IPR043130">
    <property type="entry name" value="CDP-OH_PTrfase_TM_dom"/>
</dbReference>
<comment type="caution">
    <text evidence="5">The sequence shown here is derived from an EMBL/GenBank/DDBJ whole genome shotgun (WGS) entry which is preliminary data.</text>
</comment>
<keyword evidence="4" id="KW-1133">Transmembrane helix</keyword>
<gene>
    <name evidence="5" type="ORF">ACFFOL_00600</name>
</gene>
<dbReference type="Proteomes" id="UP001589595">
    <property type="component" value="Unassembled WGS sequence"/>
</dbReference>
<feature type="transmembrane region" description="Helical" evidence="4">
    <location>
        <begin position="99"/>
        <end position="120"/>
    </location>
</feature>
<name>A0ABD5MJG7_9EURY</name>
<sequence length="302" mass="30562">MSDADADADPVAVDPASPGASAPVWVGVALLSVGVGAGALAAVADPNTGGAWLVPAAVVVAWECVFLLRRRGLNHPPGEPAAVAGGVGVANAVTMARGLLYAGVAGFLLTGPLAGALAWAPALLYGAGAVLDAVDGALARRLGRRTVLGEKLDMGIDTLGFLVAPLVGVAWGRLPVWYLSLSAARYLFKLGRWRRRRRGLPVFDLPDSRVRRPLAAVQMAFIAVALAPVFPPSLVAGVAVAVLVPSLAVFARDYLVVAGHLDGGRAEGNGDAEGDTDADATSDAEVPGDADATGDATDPADD</sequence>
<accession>A0ABD5MJG7</accession>
<evidence type="ECO:0000313" key="6">
    <source>
        <dbReference type="Proteomes" id="UP001589595"/>
    </source>
</evidence>
<evidence type="ECO:0000256" key="4">
    <source>
        <dbReference type="SAM" id="Phobius"/>
    </source>
</evidence>
<dbReference type="AlphaFoldDB" id="A0ABD5MJG7"/>
<evidence type="ECO:0000256" key="1">
    <source>
        <dbReference type="ARBA" id="ARBA00022679"/>
    </source>
</evidence>
<dbReference type="Pfam" id="PF01066">
    <property type="entry name" value="CDP-OH_P_transf"/>
    <property type="match status" value="1"/>
</dbReference>
<comment type="similarity">
    <text evidence="2">Belongs to the CDP-alcohol phosphatidyltransferase class-I family.</text>
</comment>
<keyword evidence="1 2" id="KW-0808">Transferase</keyword>
<dbReference type="PROSITE" id="PS00379">
    <property type="entry name" value="CDP_ALCOHOL_P_TRANSF"/>
    <property type="match status" value="1"/>
</dbReference>
<dbReference type="Gene3D" id="1.20.120.1760">
    <property type="match status" value="1"/>
</dbReference>
<evidence type="ECO:0000256" key="3">
    <source>
        <dbReference type="SAM" id="MobiDB-lite"/>
    </source>
</evidence>
<feature type="transmembrane region" description="Helical" evidence="4">
    <location>
        <begin position="50"/>
        <end position="68"/>
    </location>
</feature>
<dbReference type="GeneID" id="67212014"/>
<dbReference type="EC" id="2.7.8.-" evidence="5"/>
<dbReference type="InterPro" id="IPR048254">
    <property type="entry name" value="CDP_ALCOHOL_P_TRANSF_CS"/>
</dbReference>
<organism evidence="5 6">
    <name type="scientific">Halobaculum roseum</name>
    <dbReference type="NCBI Taxonomy" id="2175149"/>
    <lineage>
        <taxon>Archaea</taxon>
        <taxon>Methanobacteriati</taxon>
        <taxon>Methanobacteriota</taxon>
        <taxon>Stenosarchaea group</taxon>
        <taxon>Halobacteria</taxon>
        <taxon>Halobacteriales</taxon>
        <taxon>Haloferacaceae</taxon>
        <taxon>Halobaculum</taxon>
    </lineage>
</organism>
<keyword evidence="6" id="KW-1185">Reference proteome</keyword>